<organism evidence="1 2">
    <name type="scientific">Dictyobacter kobayashii</name>
    <dbReference type="NCBI Taxonomy" id="2014872"/>
    <lineage>
        <taxon>Bacteria</taxon>
        <taxon>Bacillati</taxon>
        <taxon>Chloroflexota</taxon>
        <taxon>Ktedonobacteria</taxon>
        <taxon>Ktedonobacterales</taxon>
        <taxon>Dictyobacteraceae</taxon>
        <taxon>Dictyobacter</taxon>
    </lineage>
</organism>
<accession>A0A402ANR8</accession>
<gene>
    <name evidence="1" type="ORF">KDK_46030</name>
</gene>
<reference evidence="2" key="1">
    <citation type="submission" date="2018-12" db="EMBL/GenBank/DDBJ databases">
        <title>Tengunoibacter tsumagoiensis gen. nov., sp. nov., Dictyobacter kobayashii sp. nov., D. alpinus sp. nov., and D. joshuensis sp. nov. and description of Dictyobacteraceae fam. nov. within the order Ktedonobacterales isolated from Tengu-no-mugimeshi.</title>
        <authorList>
            <person name="Wang C.M."/>
            <person name="Zheng Y."/>
            <person name="Sakai Y."/>
            <person name="Toyoda A."/>
            <person name="Minakuchi Y."/>
            <person name="Abe K."/>
            <person name="Yokota A."/>
            <person name="Yabe S."/>
        </authorList>
    </citation>
    <scope>NUCLEOTIDE SEQUENCE [LARGE SCALE GENOMIC DNA]</scope>
    <source>
        <strain evidence="2">Uno11</strain>
    </source>
</reference>
<comment type="caution">
    <text evidence="1">The sequence shown here is derived from an EMBL/GenBank/DDBJ whole genome shotgun (WGS) entry which is preliminary data.</text>
</comment>
<protein>
    <submittedName>
        <fullName evidence="1">Uncharacterized protein</fullName>
    </submittedName>
</protein>
<evidence type="ECO:0000313" key="1">
    <source>
        <dbReference type="EMBL" id="GCE20803.1"/>
    </source>
</evidence>
<dbReference type="AlphaFoldDB" id="A0A402ANR8"/>
<dbReference type="Proteomes" id="UP000287188">
    <property type="component" value="Unassembled WGS sequence"/>
</dbReference>
<dbReference type="EMBL" id="BIFS01000001">
    <property type="protein sequence ID" value="GCE20803.1"/>
    <property type="molecule type" value="Genomic_DNA"/>
</dbReference>
<name>A0A402ANR8_9CHLR</name>
<keyword evidence="2" id="KW-1185">Reference proteome</keyword>
<proteinExistence type="predicted"/>
<evidence type="ECO:0000313" key="2">
    <source>
        <dbReference type="Proteomes" id="UP000287188"/>
    </source>
</evidence>
<sequence length="102" mass="11303">MVSIYANGSNCPLRSADAVAVGCGKNQGLASSSLLISSIQRIKSGYARAELIKIFYRSKLINRKIKKNNRDDIIISIPFVLWNTMLKNVSMRLSAMPKEGTR</sequence>